<dbReference type="InterPro" id="IPR000421">
    <property type="entry name" value="FA58C"/>
</dbReference>
<dbReference type="AlphaFoldDB" id="A0A7D9K085"/>
<keyword evidence="8" id="KW-1185">Reference proteome</keyword>
<dbReference type="GO" id="GO:0005886">
    <property type="term" value="C:plasma membrane"/>
    <property type="evidence" value="ECO:0007669"/>
    <property type="project" value="TreeGrafter"/>
</dbReference>
<evidence type="ECO:0000256" key="1">
    <source>
        <dbReference type="ARBA" id="ARBA00004184"/>
    </source>
</evidence>
<proteinExistence type="predicted"/>
<dbReference type="GO" id="GO:0005576">
    <property type="term" value="C:extracellular region"/>
    <property type="evidence" value="ECO:0007669"/>
    <property type="project" value="UniProtKB-SubCell"/>
</dbReference>
<protein>
    <submittedName>
        <fullName evidence="7">Uncharacterized protein</fullName>
    </submittedName>
</protein>
<dbReference type="GO" id="GO:0012505">
    <property type="term" value="C:endomembrane system"/>
    <property type="evidence" value="ECO:0007669"/>
    <property type="project" value="UniProtKB-SubCell"/>
</dbReference>
<dbReference type="Gene3D" id="2.60.120.260">
    <property type="entry name" value="Galactose-binding domain-like"/>
    <property type="match status" value="1"/>
</dbReference>
<dbReference type="PANTHER" id="PTHR46806">
    <property type="entry name" value="F5/8 TYPE C DOMAIN-CONTAINING PROTEIN"/>
    <property type="match status" value="1"/>
</dbReference>
<evidence type="ECO:0000256" key="6">
    <source>
        <dbReference type="ARBA" id="ARBA00023157"/>
    </source>
</evidence>
<evidence type="ECO:0000256" key="3">
    <source>
        <dbReference type="ARBA" id="ARBA00022525"/>
    </source>
</evidence>
<dbReference type="SUPFAM" id="SSF49785">
    <property type="entry name" value="Galactose-binding domain-like"/>
    <property type="match status" value="1"/>
</dbReference>
<evidence type="ECO:0000256" key="5">
    <source>
        <dbReference type="ARBA" id="ARBA00023136"/>
    </source>
</evidence>
<keyword evidence="4" id="KW-0130">Cell adhesion</keyword>
<dbReference type="PANTHER" id="PTHR46806:SF5">
    <property type="entry name" value="F5_8 TYPE C DOMAIN-CONTAINING PROTEIN"/>
    <property type="match status" value="1"/>
</dbReference>
<accession>A0A7D9K085</accession>
<gene>
    <name evidence="7" type="ORF">PACLA_8A084671</name>
</gene>
<evidence type="ECO:0000313" key="7">
    <source>
        <dbReference type="EMBL" id="CAB4038602.1"/>
    </source>
</evidence>
<dbReference type="Pfam" id="PF00754">
    <property type="entry name" value="F5_F8_type_C"/>
    <property type="match status" value="1"/>
</dbReference>
<comment type="subcellular location">
    <subcellularLocation>
        <location evidence="1">Endomembrane system</location>
        <topology evidence="1">Peripheral membrane protein</topology>
    </subcellularLocation>
    <subcellularLocation>
        <location evidence="2">Secreted</location>
    </subcellularLocation>
</comment>
<keyword evidence="5" id="KW-0472">Membrane</keyword>
<keyword evidence="6" id="KW-1015">Disulfide bond</keyword>
<sequence length="485" mass="57090">MEFGHTFCINSARQYWELDFKKIHLVDSLKFKGHSEVVRNSWASHVIVLYSTDRHIWLPIKSRYSEKWYFQTNTGPEHTSHHPLNPRIRARFLRITPHKGKNDVCLRIEVRGCTKEPWLAAQQKIKDDAERISFNLWHVVVSKWNKGTTMQIKCFSDETKVKSTETIYEVHGSYEFPLKLKKNMLKLEEQKEAKFYKCIARDQMNRIISTQLYIITTYGHPGLLLPVQEQGLLHQGGTPVLDPYGTIWAYEPVTAKITFLFFPDKTYAYEWYGFLDFMPRDYMYVKKLGKAANKKQCFQLALYANERYFIFSSRRKGCYTSWALPYYVDAREKLGLYTPERRDSVYVIYQYRKPYHIYWEKGDKGIGTYLVGKQATQDHPNLQLLPYSVGKFRFRFNSYITTHGCDSHSLIIKDFTVNEVKHYTINIKEGKSSKPKVLFSRSVMLRHFGEPRFNMSATGGACLNHPLTITVKPLRGEYVEVEEWE</sequence>
<evidence type="ECO:0000313" key="8">
    <source>
        <dbReference type="Proteomes" id="UP001152795"/>
    </source>
</evidence>
<evidence type="ECO:0000256" key="2">
    <source>
        <dbReference type="ARBA" id="ARBA00004613"/>
    </source>
</evidence>
<dbReference type="InterPro" id="IPR050633">
    <property type="entry name" value="Neuropilin_MCO_CoagFactor"/>
</dbReference>
<name>A0A7D9K085_PARCT</name>
<keyword evidence="3" id="KW-0964">Secreted</keyword>
<evidence type="ECO:0000256" key="4">
    <source>
        <dbReference type="ARBA" id="ARBA00022889"/>
    </source>
</evidence>
<reference evidence="7" key="1">
    <citation type="submission" date="2020-04" db="EMBL/GenBank/DDBJ databases">
        <authorList>
            <person name="Alioto T."/>
            <person name="Alioto T."/>
            <person name="Gomez Garrido J."/>
        </authorList>
    </citation>
    <scope>NUCLEOTIDE SEQUENCE</scope>
    <source>
        <strain evidence="7">A484AB</strain>
    </source>
</reference>
<dbReference type="PROSITE" id="PS50022">
    <property type="entry name" value="FA58C_3"/>
    <property type="match status" value="1"/>
</dbReference>
<dbReference type="PROSITE" id="PS01286">
    <property type="entry name" value="FA58C_2"/>
    <property type="match status" value="1"/>
</dbReference>
<feature type="non-terminal residue" evidence="7">
    <location>
        <position position="1"/>
    </location>
</feature>
<dbReference type="GO" id="GO:0038023">
    <property type="term" value="F:signaling receptor activity"/>
    <property type="evidence" value="ECO:0007669"/>
    <property type="project" value="TreeGrafter"/>
</dbReference>
<organism evidence="7 8">
    <name type="scientific">Paramuricea clavata</name>
    <name type="common">Red gorgonian</name>
    <name type="synonym">Violescent sea-whip</name>
    <dbReference type="NCBI Taxonomy" id="317549"/>
    <lineage>
        <taxon>Eukaryota</taxon>
        <taxon>Metazoa</taxon>
        <taxon>Cnidaria</taxon>
        <taxon>Anthozoa</taxon>
        <taxon>Octocorallia</taxon>
        <taxon>Malacalcyonacea</taxon>
        <taxon>Plexauridae</taxon>
        <taxon>Paramuricea</taxon>
    </lineage>
</organism>
<dbReference type="EMBL" id="CACRXK020024387">
    <property type="protein sequence ID" value="CAB4038602.1"/>
    <property type="molecule type" value="Genomic_DNA"/>
</dbReference>
<dbReference type="InterPro" id="IPR008979">
    <property type="entry name" value="Galactose-bd-like_sf"/>
</dbReference>
<dbReference type="GO" id="GO:0007155">
    <property type="term" value="P:cell adhesion"/>
    <property type="evidence" value="ECO:0007669"/>
    <property type="project" value="UniProtKB-KW"/>
</dbReference>
<dbReference type="Proteomes" id="UP001152795">
    <property type="component" value="Unassembled WGS sequence"/>
</dbReference>
<comment type="caution">
    <text evidence="7">The sequence shown here is derived from an EMBL/GenBank/DDBJ whole genome shotgun (WGS) entry which is preliminary data.</text>
</comment>
<dbReference type="OrthoDB" id="5959189at2759"/>